<sequence length="99" mass="10659">MRERGGRAGGLESCDSRRIRAGHSCTRLNPPHLPPPPQRPQLMHSHGSCVRTRGAGGTVGRPPLLLPLLLAELRVTQLEQSLPKFDQPPSQSGTELAAV</sequence>
<keyword evidence="3" id="KW-1185">Reference proteome</keyword>
<dbReference type="AlphaFoldDB" id="A0AAD7T548"/>
<feature type="region of interest" description="Disordered" evidence="1">
    <location>
        <begin position="22"/>
        <end position="61"/>
    </location>
</feature>
<accession>A0AAD7T548</accession>
<name>A0AAD7T548_9TELE</name>
<protein>
    <submittedName>
        <fullName evidence="2">Uncharacterized protein</fullName>
    </submittedName>
</protein>
<dbReference type="Proteomes" id="UP001221898">
    <property type="component" value="Unassembled WGS sequence"/>
</dbReference>
<evidence type="ECO:0000313" key="3">
    <source>
        <dbReference type="Proteomes" id="UP001221898"/>
    </source>
</evidence>
<dbReference type="EMBL" id="JAINUG010000012">
    <property type="protein sequence ID" value="KAJ8414634.1"/>
    <property type="molecule type" value="Genomic_DNA"/>
</dbReference>
<organism evidence="2 3">
    <name type="scientific">Aldrovandia affinis</name>
    <dbReference type="NCBI Taxonomy" id="143900"/>
    <lineage>
        <taxon>Eukaryota</taxon>
        <taxon>Metazoa</taxon>
        <taxon>Chordata</taxon>
        <taxon>Craniata</taxon>
        <taxon>Vertebrata</taxon>
        <taxon>Euteleostomi</taxon>
        <taxon>Actinopterygii</taxon>
        <taxon>Neopterygii</taxon>
        <taxon>Teleostei</taxon>
        <taxon>Notacanthiformes</taxon>
        <taxon>Halosauridae</taxon>
        <taxon>Aldrovandia</taxon>
    </lineage>
</organism>
<gene>
    <name evidence="2" type="ORF">AAFF_G00038360</name>
</gene>
<evidence type="ECO:0000256" key="1">
    <source>
        <dbReference type="SAM" id="MobiDB-lite"/>
    </source>
</evidence>
<reference evidence="2" key="1">
    <citation type="journal article" date="2023" name="Science">
        <title>Genome structures resolve the early diversification of teleost fishes.</title>
        <authorList>
            <person name="Parey E."/>
            <person name="Louis A."/>
            <person name="Montfort J."/>
            <person name="Bouchez O."/>
            <person name="Roques C."/>
            <person name="Iampietro C."/>
            <person name="Lluch J."/>
            <person name="Castinel A."/>
            <person name="Donnadieu C."/>
            <person name="Desvignes T."/>
            <person name="Floi Bucao C."/>
            <person name="Jouanno E."/>
            <person name="Wen M."/>
            <person name="Mejri S."/>
            <person name="Dirks R."/>
            <person name="Jansen H."/>
            <person name="Henkel C."/>
            <person name="Chen W.J."/>
            <person name="Zahm M."/>
            <person name="Cabau C."/>
            <person name="Klopp C."/>
            <person name="Thompson A.W."/>
            <person name="Robinson-Rechavi M."/>
            <person name="Braasch I."/>
            <person name="Lecointre G."/>
            <person name="Bobe J."/>
            <person name="Postlethwait J.H."/>
            <person name="Berthelot C."/>
            <person name="Roest Crollius H."/>
            <person name="Guiguen Y."/>
        </authorList>
    </citation>
    <scope>NUCLEOTIDE SEQUENCE</scope>
    <source>
        <strain evidence="2">NC1722</strain>
    </source>
</reference>
<comment type="caution">
    <text evidence="2">The sequence shown here is derived from an EMBL/GenBank/DDBJ whole genome shotgun (WGS) entry which is preliminary data.</text>
</comment>
<evidence type="ECO:0000313" key="2">
    <source>
        <dbReference type="EMBL" id="KAJ8414634.1"/>
    </source>
</evidence>
<proteinExistence type="predicted"/>